<reference evidence="1 2" key="1">
    <citation type="submission" date="2023-07" db="EMBL/GenBank/DDBJ databases">
        <title>Genomic Encyclopedia of Type Strains, Phase IV (KMG-IV): sequencing the most valuable type-strain genomes for metagenomic binning, comparative biology and taxonomic classification.</title>
        <authorList>
            <person name="Goeker M."/>
        </authorList>
    </citation>
    <scope>NUCLEOTIDE SEQUENCE [LARGE SCALE GENOMIC DNA]</scope>
    <source>
        <strain evidence="1 2">DSM 29005</strain>
    </source>
</reference>
<name>A0ABT9ZKC3_9BACI</name>
<accession>A0ABT9ZKC3</accession>
<comment type="caution">
    <text evidence="1">The sequence shown here is derived from an EMBL/GenBank/DDBJ whole genome shotgun (WGS) entry which is preliminary data.</text>
</comment>
<evidence type="ECO:0000313" key="2">
    <source>
        <dbReference type="Proteomes" id="UP001234495"/>
    </source>
</evidence>
<organism evidence="1 2">
    <name type="scientific">Metabacillus malikii</name>
    <dbReference type="NCBI Taxonomy" id="1504265"/>
    <lineage>
        <taxon>Bacteria</taxon>
        <taxon>Bacillati</taxon>
        <taxon>Bacillota</taxon>
        <taxon>Bacilli</taxon>
        <taxon>Bacillales</taxon>
        <taxon>Bacillaceae</taxon>
        <taxon>Metabacillus</taxon>
    </lineage>
</organism>
<gene>
    <name evidence="1" type="ORF">J2S19_004063</name>
</gene>
<sequence>MSLISKLLYSWHYIRKNYHEELLDSCLDRKLKEQLHSKFKYHQYKLEQLSTKRAW</sequence>
<evidence type="ECO:0000313" key="1">
    <source>
        <dbReference type="EMBL" id="MDQ0232741.1"/>
    </source>
</evidence>
<dbReference type="RefSeq" id="WP_307345070.1">
    <property type="nucleotide sequence ID" value="NZ_JAUSUD010000024.1"/>
</dbReference>
<dbReference type="EMBL" id="JAUSUD010000024">
    <property type="protein sequence ID" value="MDQ0232741.1"/>
    <property type="molecule type" value="Genomic_DNA"/>
</dbReference>
<dbReference type="Proteomes" id="UP001234495">
    <property type="component" value="Unassembled WGS sequence"/>
</dbReference>
<protein>
    <submittedName>
        <fullName evidence="1">Uncharacterized protein</fullName>
    </submittedName>
</protein>
<keyword evidence="2" id="KW-1185">Reference proteome</keyword>
<proteinExistence type="predicted"/>